<accession>A0A0N5AED0</accession>
<dbReference type="Proteomes" id="UP000046393">
    <property type="component" value="Unplaced"/>
</dbReference>
<evidence type="ECO:0000313" key="2">
    <source>
        <dbReference type="Proteomes" id="UP000046393"/>
    </source>
</evidence>
<dbReference type="InterPro" id="IPR045860">
    <property type="entry name" value="Snake_toxin-like_sf"/>
</dbReference>
<dbReference type="WBParaSite" id="SMUV_0000258001-mRNA-1">
    <property type="protein sequence ID" value="SMUV_0000258001-mRNA-1"/>
    <property type="gene ID" value="SMUV_0000258001"/>
</dbReference>
<dbReference type="AlphaFoldDB" id="A0A0N5AED0"/>
<proteinExistence type="predicted"/>
<dbReference type="PANTHER" id="PTHR34721:SF11">
    <property type="entry name" value="ACTIVIN_RECP DOMAIN-CONTAINING PROTEIN"/>
    <property type="match status" value="1"/>
</dbReference>
<organism evidence="2 3">
    <name type="scientific">Syphacia muris</name>
    <dbReference type="NCBI Taxonomy" id="451379"/>
    <lineage>
        <taxon>Eukaryota</taxon>
        <taxon>Metazoa</taxon>
        <taxon>Ecdysozoa</taxon>
        <taxon>Nematoda</taxon>
        <taxon>Chromadorea</taxon>
        <taxon>Rhabditida</taxon>
        <taxon>Spirurina</taxon>
        <taxon>Oxyuridomorpha</taxon>
        <taxon>Oxyuroidea</taxon>
        <taxon>Oxyuridae</taxon>
        <taxon>Syphacia</taxon>
    </lineage>
</organism>
<keyword evidence="2" id="KW-1185">Reference proteome</keyword>
<feature type="chain" id="PRO_5005892971" evidence="1">
    <location>
        <begin position="19"/>
        <end position="173"/>
    </location>
</feature>
<reference evidence="3" key="1">
    <citation type="submission" date="2017-02" db="UniProtKB">
        <authorList>
            <consortium name="WormBaseParasite"/>
        </authorList>
    </citation>
    <scope>IDENTIFICATION</scope>
</reference>
<dbReference type="PANTHER" id="PTHR34721">
    <property type="entry name" value="PROTEIN CBG09734"/>
    <property type="match status" value="1"/>
</dbReference>
<evidence type="ECO:0000313" key="3">
    <source>
        <dbReference type="WBParaSite" id="SMUV_0000258001-mRNA-1"/>
    </source>
</evidence>
<sequence>MFNLKLFFLIAFVGVCFALKCKTGRQLLTYGNDDDGDFKSNSCPSGTTYCLKTRSPSQYSGELVEKSCDVQNHCYTIGPGCRYDQNTSIEVCCCNDNNCNGVGTIKASLLLTIILATIQTASSLLPVAQDQASQPAKPVTLNCISDLYQFDVIFLQICPDYCEPPSGFICLCS</sequence>
<feature type="signal peptide" evidence="1">
    <location>
        <begin position="1"/>
        <end position="18"/>
    </location>
</feature>
<keyword evidence="1" id="KW-0732">Signal</keyword>
<name>A0A0N5AED0_9BILA</name>
<protein>
    <submittedName>
        <fullName evidence="3">Activin_recp domain-containing protein</fullName>
    </submittedName>
</protein>
<dbReference type="SUPFAM" id="SSF57302">
    <property type="entry name" value="Snake toxin-like"/>
    <property type="match status" value="1"/>
</dbReference>
<evidence type="ECO:0000256" key="1">
    <source>
        <dbReference type="SAM" id="SignalP"/>
    </source>
</evidence>